<protein>
    <recommendedName>
        <fullName evidence="8">tRNA(Ile)-lysidine synthase</fullName>
        <ecNumber evidence="8">6.3.4.19</ecNumber>
    </recommendedName>
    <alternativeName>
        <fullName evidence="8">tRNA(Ile)-2-lysyl-cytidine synthase</fullName>
    </alternativeName>
    <alternativeName>
        <fullName evidence="8">tRNA(Ile)-lysidine synthetase</fullName>
    </alternativeName>
</protein>
<evidence type="ECO:0000256" key="4">
    <source>
        <dbReference type="ARBA" id="ARBA00022694"/>
    </source>
</evidence>
<dbReference type="SMART" id="SM00977">
    <property type="entry name" value="TilS_C"/>
    <property type="match status" value="1"/>
</dbReference>
<dbReference type="InterPro" id="IPR012795">
    <property type="entry name" value="tRNA_Ile_lys_synt_N"/>
</dbReference>
<evidence type="ECO:0000256" key="3">
    <source>
        <dbReference type="ARBA" id="ARBA00022598"/>
    </source>
</evidence>
<dbReference type="PANTHER" id="PTHR43033:SF1">
    <property type="entry name" value="TRNA(ILE)-LYSIDINE SYNTHASE-RELATED"/>
    <property type="match status" value="1"/>
</dbReference>
<organism evidence="10 11">
    <name type="scientific">Marinomonas colpomeniae</name>
    <dbReference type="NCBI Taxonomy" id="2774408"/>
    <lineage>
        <taxon>Bacteria</taxon>
        <taxon>Pseudomonadati</taxon>
        <taxon>Pseudomonadota</taxon>
        <taxon>Gammaproteobacteria</taxon>
        <taxon>Oceanospirillales</taxon>
        <taxon>Oceanospirillaceae</taxon>
        <taxon>Marinomonas</taxon>
    </lineage>
</organism>
<dbReference type="Proteomes" id="UP000604161">
    <property type="component" value="Unassembled WGS sequence"/>
</dbReference>
<evidence type="ECO:0000256" key="7">
    <source>
        <dbReference type="ARBA" id="ARBA00048539"/>
    </source>
</evidence>
<evidence type="ECO:0000313" key="10">
    <source>
        <dbReference type="EMBL" id="MBD5772240.1"/>
    </source>
</evidence>
<evidence type="ECO:0000256" key="2">
    <source>
        <dbReference type="ARBA" id="ARBA00022490"/>
    </source>
</evidence>
<dbReference type="HAMAP" id="MF_01161">
    <property type="entry name" value="tRNA_Ile_lys_synt"/>
    <property type="match status" value="1"/>
</dbReference>
<keyword evidence="2 8" id="KW-0963">Cytoplasm</keyword>
<dbReference type="Gene3D" id="3.40.50.620">
    <property type="entry name" value="HUPs"/>
    <property type="match status" value="1"/>
</dbReference>
<dbReference type="SUPFAM" id="SSF82829">
    <property type="entry name" value="MesJ substrate recognition domain-like"/>
    <property type="match status" value="1"/>
</dbReference>
<comment type="catalytic activity">
    <reaction evidence="7 8">
        <text>cytidine(34) in tRNA(Ile2) + L-lysine + ATP = lysidine(34) in tRNA(Ile2) + AMP + diphosphate + H(+)</text>
        <dbReference type="Rhea" id="RHEA:43744"/>
        <dbReference type="Rhea" id="RHEA-COMP:10625"/>
        <dbReference type="Rhea" id="RHEA-COMP:10670"/>
        <dbReference type="ChEBI" id="CHEBI:15378"/>
        <dbReference type="ChEBI" id="CHEBI:30616"/>
        <dbReference type="ChEBI" id="CHEBI:32551"/>
        <dbReference type="ChEBI" id="CHEBI:33019"/>
        <dbReference type="ChEBI" id="CHEBI:82748"/>
        <dbReference type="ChEBI" id="CHEBI:83665"/>
        <dbReference type="ChEBI" id="CHEBI:456215"/>
        <dbReference type="EC" id="6.3.4.19"/>
    </reaction>
</comment>
<dbReference type="InterPro" id="IPR015262">
    <property type="entry name" value="tRNA_Ile_lys_synt_subst-bd"/>
</dbReference>
<dbReference type="Gene3D" id="1.20.59.20">
    <property type="match status" value="1"/>
</dbReference>
<dbReference type="Pfam" id="PF09179">
    <property type="entry name" value="TilS"/>
    <property type="match status" value="1"/>
</dbReference>
<evidence type="ECO:0000256" key="6">
    <source>
        <dbReference type="ARBA" id="ARBA00022840"/>
    </source>
</evidence>
<comment type="domain">
    <text evidence="8">The N-terminal region contains the highly conserved SGGXDS motif, predicted to be a P-loop motif involved in ATP binding.</text>
</comment>
<comment type="subcellular location">
    <subcellularLocation>
        <location evidence="1 8">Cytoplasm</location>
    </subcellularLocation>
</comment>
<dbReference type="InterPro" id="IPR011063">
    <property type="entry name" value="TilS/TtcA_N"/>
</dbReference>
<dbReference type="PANTHER" id="PTHR43033">
    <property type="entry name" value="TRNA(ILE)-LYSIDINE SYNTHASE-RELATED"/>
    <property type="match status" value="1"/>
</dbReference>
<evidence type="ECO:0000256" key="1">
    <source>
        <dbReference type="ARBA" id="ARBA00004496"/>
    </source>
</evidence>
<comment type="function">
    <text evidence="8">Ligates lysine onto the cytidine present at position 34 of the AUA codon-specific tRNA(Ile) that contains the anticodon CAU, in an ATP-dependent manner. Cytidine is converted to lysidine, thus changing the amino acid specificity of the tRNA from methionine to isoleucine.</text>
</comment>
<reference evidence="10 11" key="1">
    <citation type="submission" date="2020-09" db="EMBL/GenBank/DDBJ databases">
        <title>Marinomonas sp. nov., isolated from the cysticercosis algae of Qingdao, China.</title>
        <authorList>
            <person name="Sun X."/>
        </authorList>
    </citation>
    <scope>NUCLEOTIDE SEQUENCE [LARGE SCALE GENOMIC DNA]</scope>
    <source>
        <strain evidence="10 11">SM2066</strain>
    </source>
</reference>
<dbReference type="NCBIfam" id="TIGR02432">
    <property type="entry name" value="lysidine_TilS_N"/>
    <property type="match status" value="1"/>
</dbReference>
<dbReference type="Pfam" id="PF11734">
    <property type="entry name" value="TilS_C"/>
    <property type="match status" value="1"/>
</dbReference>
<dbReference type="SUPFAM" id="SSF52402">
    <property type="entry name" value="Adenine nucleotide alpha hydrolases-like"/>
    <property type="match status" value="1"/>
</dbReference>
<evidence type="ECO:0000259" key="9">
    <source>
        <dbReference type="SMART" id="SM00977"/>
    </source>
</evidence>
<comment type="caution">
    <text evidence="10">The sequence shown here is derived from an EMBL/GenBank/DDBJ whole genome shotgun (WGS) entry which is preliminary data.</text>
</comment>
<dbReference type="InterPro" id="IPR012796">
    <property type="entry name" value="Lysidine-tRNA-synth_C"/>
</dbReference>
<gene>
    <name evidence="8 10" type="primary">tilS</name>
    <name evidence="10" type="ORF">IF202_14470</name>
</gene>
<dbReference type="Pfam" id="PF01171">
    <property type="entry name" value="ATP_bind_3"/>
    <property type="match status" value="1"/>
</dbReference>
<keyword evidence="3 8" id="KW-0436">Ligase</keyword>
<dbReference type="NCBIfam" id="TIGR02433">
    <property type="entry name" value="lysidine_TilS_C"/>
    <property type="match status" value="1"/>
</dbReference>
<feature type="domain" description="Lysidine-tRNA(Ile) synthetase C-terminal" evidence="9">
    <location>
        <begin position="359"/>
        <end position="425"/>
    </location>
</feature>
<accession>A0ABR8P2Y9</accession>
<sequence>MMKHTQLKPIHCLSPLSFNQEWVNCLFSEVETVWVGFSGGVDSHVLLNAIVSQLSFQQKKNIAVIHVHHGLSDHADSWLNHCKQVCQKLGVRFEAQYVQLEIQASVEDAARNARYQAFESVMSTKDVLLLAHHGDDQVETVLFRLLRGTGGKGLSGMPRTRTIGKKGACLVRPLLGVSKASIENYAYQEKLEWIQDESNLDERFTRNFLRHRVVPILKERFPTMEQNIVVSAQRIETDYRILSQFAYRQLEEWCNEFGGLNLSFITKKAVGERLFWLRHFLQSKGLSLPHAQLESIEKMLSGGQDRHPEFQLSNGRIMRHKNTIYLLPLDKPAKFSPLNAGAVLVRPFDQVRVDGCESCVLRERPHGAVLTLKNGKSRKLKKWLNDLQVPSWWRDHLPYLFVGDELIAVGSLWLHPDYQHVQIEWRLSGELPLLMITEKH</sequence>
<dbReference type="GO" id="GO:0032267">
    <property type="term" value="F:tRNA(Ile)-lysidine synthase activity"/>
    <property type="evidence" value="ECO:0007669"/>
    <property type="project" value="UniProtKB-EC"/>
</dbReference>
<keyword evidence="5 8" id="KW-0547">Nucleotide-binding</keyword>
<keyword evidence="4 8" id="KW-0819">tRNA processing</keyword>
<dbReference type="EC" id="6.3.4.19" evidence="8"/>
<dbReference type="InterPro" id="IPR014729">
    <property type="entry name" value="Rossmann-like_a/b/a_fold"/>
</dbReference>
<keyword evidence="6 8" id="KW-0067">ATP-binding</keyword>
<dbReference type="CDD" id="cd01992">
    <property type="entry name" value="TilS_N"/>
    <property type="match status" value="1"/>
</dbReference>
<name>A0ABR8P2Y9_9GAMM</name>
<evidence type="ECO:0000313" key="11">
    <source>
        <dbReference type="Proteomes" id="UP000604161"/>
    </source>
</evidence>
<keyword evidence="11" id="KW-1185">Reference proteome</keyword>
<dbReference type="InterPro" id="IPR012094">
    <property type="entry name" value="tRNA_Ile_lys_synt"/>
</dbReference>
<feature type="binding site" evidence="8">
    <location>
        <begin position="38"/>
        <end position="43"/>
    </location>
    <ligand>
        <name>ATP</name>
        <dbReference type="ChEBI" id="CHEBI:30616"/>
    </ligand>
</feature>
<dbReference type="EMBL" id="JACYFC010000005">
    <property type="protein sequence ID" value="MBD5772240.1"/>
    <property type="molecule type" value="Genomic_DNA"/>
</dbReference>
<comment type="similarity">
    <text evidence="8">Belongs to the tRNA(Ile)-lysidine synthase family.</text>
</comment>
<evidence type="ECO:0000256" key="8">
    <source>
        <dbReference type="HAMAP-Rule" id="MF_01161"/>
    </source>
</evidence>
<evidence type="ECO:0000256" key="5">
    <source>
        <dbReference type="ARBA" id="ARBA00022741"/>
    </source>
</evidence>
<dbReference type="SUPFAM" id="SSF56037">
    <property type="entry name" value="PheT/TilS domain"/>
    <property type="match status" value="1"/>
</dbReference>
<proteinExistence type="inferred from homology"/>